<dbReference type="InterPro" id="IPR017871">
    <property type="entry name" value="ABC_transporter-like_CS"/>
</dbReference>
<dbReference type="Pfam" id="PF00005">
    <property type="entry name" value="ABC_tran"/>
    <property type="match status" value="1"/>
</dbReference>
<keyword evidence="7" id="KW-0472">Membrane</keyword>
<dbReference type="GO" id="GO:0015910">
    <property type="term" value="P:long-chain fatty acid import into peroxisome"/>
    <property type="evidence" value="ECO:0007669"/>
    <property type="project" value="TreeGrafter"/>
</dbReference>
<comment type="similarity">
    <text evidence="1">Belongs to the ABC transporter superfamily. ABCD family. Peroxisomal fatty acyl CoA transporter (TC 3.A.1.203) subfamily.</text>
</comment>
<dbReference type="GO" id="GO:0005778">
    <property type="term" value="C:peroxisomal membrane"/>
    <property type="evidence" value="ECO:0007669"/>
    <property type="project" value="TreeGrafter"/>
</dbReference>
<dbReference type="GO" id="GO:0006635">
    <property type="term" value="P:fatty acid beta-oxidation"/>
    <property type="evidence" value="ECO:0007669"/>
    <property type="project" value="TreeGrafter"/>
</dbReference>
<feature type="domain" description="ABC transporter" evidence="8">
    <location>
        <begin position="74"/>
        <end position="300"/>
    </location>
</feature>
<evidence type="ECO:0000256" key="3">
    <source>
        <dbReference type="ARBA" id="ARBA00022692"/>
    </source>
</evidence>
<organism evidence="9">
    <name type="scientific">Oppiella nova</name>
    <dbReference type="NCBI Taxonomy" id="334625"/>
    <lineage>
        <taxon>Eukaryota</taxon>
        <taxon>Metazoa</taxon>
        <taxon>Ecdysozoa</taxon>
        <taxon>Arthropoda</taxon>
        <taxon>Chelicerata</taxon>
        <taxon>Arachnida</taxon>
        <taxon>Acari</taxon>
        <taxon>Acariformes</taxon>
        <taxon>Sarcoptiformes</taxon>
        <taxon>Oribatida</taxon>
        <taxon>Brachypylina</taxon>
        <taxon>Oppioidea</taxon>
        <taxon>Oppiidae</taxon>
        <taxon>Oppiella</taxon>
    </lineage>
</organism>
<dbReference type="InterPro" id="IPR050835">
    <property type="entry name" value="ABC_transporter_sub-D"/>
</dbReference>
<keyword evidence="5" id="KW-0067">ATP-binding</keyword>
<dbReference type="GO" id="GO:0042626">
    <property type="term" value="F:ATPase-coupled transmembrane transporter activity"/>
    <property type="evidence" value="ECO:0007669"/>
    <property type="project" value="TreeGrafter"/>
</dbReference>
<keyword evidence="2" id="KW-0813">Transport</keyword>
<dbReference type="EMBL" id="CAJPVJ010016833">
    <property type="protein sequence ID" value="CAG2176372.1"/>
    <property type="molecule type" value="Genomic_DNA"/>
</dbReference>
<dbReference type="PANTHER" id="PTHR11384:SF67">
    <property type="entry name" value="ATP-BINDING CASSETTE SUB-FAMILY D MEMBER 1"/>
    <property type="match status" value="1"/>
</dbReference>
<dbReference type="GO" id="GO:0005524">
    <property type="term" value="F:ATP binding"/>
    <property type="evidence" value="ECO:0007669"/>
    <property type="project" value="UniProtKB-KW"/>
</dbReference>
<dbReference type="GO" id="GO:0007031">
    <property type="term" value="P:peroxisome organization"/>
    <property type="evidence" value="ECO:0007669"/>
    <property type="project" value="TreeGrafter"/>
</dbReference>
<keyword evidence="3" id="KW-0812">Transmembrane</keyword>
<evidence type="ECO:0000313" key="9">
    <source>
        <dbReference type="EMBL" id="CAD7659210.1"/>
    </source>
</evidence>
<dbReference type="GO" id="GO:0005324">
    <property type="term" value="F:long-chain fatty acid transmembrane transporter activity"/>
    <property type="evidence" value="ECO:0007669"/>
    <property type="project" value="TreeGrafter"/>
</dbReference>
<evidence type="ECO:0000256" key="5">
    <source>
        <dbReference type="ARBA" id="ARBA00022840"/>
    </source>
</evidence>
<keyword evidence="6" id="KW-1133">Transmembrane helix</keyword>
<dbReference type="Proteomes" id="UP000728032">
    <property type="component" value="Unassembled WGS sequence"/>
</dbReference>
<gene>
    <name evidence="9" type="ORF">ONB1V03_LOCUS15806</name>
</gene>
<name>A0A7R9MG31_9ACAR</name>
<dbReference type="Gene3D" id="3.40.50.300">
    <property type="entry name" value="P-loop containing nucleotide triphosphate hydrolases"/>
    <property type="match status" value="1"/>
</dbReference>
<proteinExistence type="inferred from homology"/>
<evidence type="ECO:0000256" key="6">
    <source>
        <dbReference type="ARBA" id="ARBA00022989"/>
    </source>
</evidence>
<dbReference type="AlphaFoldDB" id="A0A7R9MG31"/>
<dbReference type="InterPro" id="IPR003593">
    <property type="entry name" value="AAA+_ATPase"/>
</dbReference>
<evidence type="ECO:0000256" key="7">
    <source>
        <dbReference type="ARBA" id="ARBA00023136"/>
    </source>
</evidence>
<reference evidence="9" key="1">
    <citation type="submission" date="2020-11" db="EMBL/GenBank/DDBJ databases">
        <authorList>
            <person name="Tran Van P."/>
        </authorList>
    </citation>
    <scope>NUCLEOTIDE SEQUENCE</scope>
</reference>
<accession>A0A7R9MG31</accession>
<evidence type="ECO:0000256" key="1">
    <source>
        <dbReference type="ARBA" id="ARBA00008575"/>
    </source>
</evidence>
<evidence type="ECO:0000259" key="8">
    <source>
        <dbReference type="PROSITE" id="PS50893"/>
    </source>
</evidence>
<evidence type="ECO:0000313" key="10">
    <source>
        <dbReference type="Proteomes" id="UP000728032"/>
    </source>
</evidence>
<dbReference type="PROSITE" id="PS00211">
    <property type="entry name" value="ABC_TRANSPORTER_1"/>
    <property type="match status" value="1"/>
</dbReference>
<sequence>MMVKLAESIGRLVMAGRNFTRLAAYTTRVNQLINTIENIPNNNTLKPITCEEISRPLIAGSGVVQICDPKNPTVQFCDVPLCTPSGDLLVQSINFTLRMGQNVIITGPNGSGKSSLFRLLGGLWPLYGGRLIKPPNSKLFYIPQRPYMTIGTFRDQIIYPDTCDDMYRKGILDSNLLEYLRIVQIEYLVERESWDSVQDWHDVLSGGEKQRVALARLLYHKPLFAILDECTSAVSIDVEQSIYEYLLNSVQCSLLSVTHRVKQLQQFHHFVLEFDGCGGMAFKPLLDEDSVSIDVEQSIYEYLLNSVQCSLLSVTHRVKQLQQFHHFVLEFDGCGGMAFKPLLDEDSVVL</sequence>
<evidence type="ECO:0000256" key="2">
    <source>
        <dbReference type="ARBA" id="ARBA00022448"/>
    </source>
</evidence>
<dbReference type="GO" id="GO:0042760">
    <property type="term" value="P:very long-chain fatty acid catabolic process"/>
    <property type="evidence" value="ECO:0007669"/>
    <property type="project" value="TreeGrafter"/>
</dbReference>
<evidence type="ECO:0000256" key="4">
    <source>
        <dbReference type="ARBA" id="ARBA00022741"/>
    </source>
</evidence>
<dbReference type="InterPro" id="IPR003439">
    <property type="entry name" value="ABC_transporter-like_ATP-bd"/>
</dbReference>
<keyword evidence="4" id="KW-0547">Nucleotide-binding</keyword>
<dbReference type="PROSITE" id="PS50893">
    <property type="entry name" value="ABC_TRANSPORTER_2"/>
    <property type="match status" value="1"/>
</dbReference>
<keyword evidence="10" id="KW-1185">Reference proteome</keyword>
<dbReference type="PANTHER" id="PTHR11384">
    <property type="entry name" value="ATP-BINDING CASSETTE, SUB-FAMILY D MEMBER"/>
    <property type="match status" value="1"/>
</dbReference>
<dbReference type="EMBL" id="OC931658">
    <property type="protein sequence ID" value="CAD7659210.1"/>
    <property type="molecule type" value="Genomic_DNA"/>
</dbReference>
<dbReference type="SUPFAM" id="SSF52540">
    <property type="entry name" value="P-loop containing nucleoside triphosphate hydrolases"/>
    <property type="match status" value="1"/>
</dbReference>
<dbReference type="GO" id="GO:0016887">
    <property type="term" value="F:ATP hydrolysis activity"/>
    <property type="evidence" value="ECO:0007669"/>
    <property type="project" value="InterPro"/>
</dbReference>
<dbReference type="InterPro" id="IPR027417">
    <property type="entry name" value="P-loop_NTPase"/>
</dbReference>
<dbReference type="CDD" id="cd03223">
    <property type="entry name" value="ABCD_peroxisomal_ALDP"/>
    <property type="match status" value="1"/>
</dbReference>
<dbReference type="OrthoDB" id="422637at2759"/>
<dbReference type="SMART" id="SM00382">
    <property type="entry name" value="AAA"/>
    <property type="match status" value="1"/>
</dbReference>
<protein>
    <recommendedName>
        <fullName evidence="8">ABC transporter domain-containing protein</fullName>
    </recommendedName>
</protein>